<dbReference type="eggNOG" id="COG4636">
    <property type="taxonomic scope" value="Bacteria"/>
</dbReference>
<dbReference type="PANTHER" id="PTHR34107">
    <property type="entry name" value="SLL0198 PROTEIN-RELATED"/>
    <property type="match status" value="1"/>
</dbReference>
<proteinExistence type="predicted"/>
<dbReference type="InterPro" id="IPR008538">
    <property type="entry name" value="Uma2"/>
</dbReference>
<dbReference type="AlphaFoldDB" id="B7K7Q3"/>
<evidence type="ECO:0000313" key="4">
    <source>
        <dbReference type="Proteomes" id="UP000002384"/>
    </source>
</evidence>
<dbReference type="Gene3D" id="3.90.1570.10">
    <property type="entry name" value="tt1808, chain A"/>
    <property type="match status" value="1"/>
</dbReference>
<sequence>MAQPPTFTNSPPKKLTFQEYLFYEDNRDTLYELYRGQLIPMAAPTGLHINICKYLVYQFQIYFAAANLPLIATIDAGIRTEIDSSRIPDVIICSPQLWQQVCLRPGSGVLDFGEIPNLVVEVTSDNWREDYIRKRAEYALIDIPEYWIVDPNKKRVRILINPQNEDGYEHTDFEIGQRINSPQFSNLRLSVEEILNPPLVDDLIKAEQARLRELEQQLNEERQRANLAQERAERLSALLRDRGIDPDSV</sequence>
<dbReference type="HOGENOM" id="CLU_076312_5_1_3"/>
<evidence type="ECO:0000259" key="2">
    <source>
        <dbReference type="Pfam" id="PF05685"/>
    </source>
</evidence>
<dbReference type="RefSeq" id="WP_012598767.1">
    <property type="nucleotide sequence ID" value="NC_011729.1"/>
</dbReference>
<dbReference type="SUPFAM" id="SSF52980">
    <property type="entry name" value="Restriction endonuclease-like"/>
    <property type="match status" value="1"/>
</dbReference>
<dbReference type="EMBL" id="CP001291">
    <property type="protein sequence ID" value="ACK69821.1"/>
    <property type="molecule type" value="Genomic_DNA"/>
</dbReference>
<dbReference type="CDD" id="cd06260">
    <property type="entry name" value="DUF820-like"/>
    <property type="match status" value="1"/>
</dbReference>
<gene>
    <name evidence="3" type="ordered locus">PCC7424_1377</name>
</gene>
<accession>B7K7Q3</accession>
<protein>
    <recommendedName>
        <fullName evidence="2">Putative restriction endonuclease domain-containing protein</fullName>
    </recommendedName>
</protein>
<dbReference type="PANTHER" id="PTHR34107:SF2">
    <property type="entry name" value="SLL0888 PROTEIN"/>
    <property type="match status" value="1"/>
</dbReference>
<evidence type="ECO:0000256" key="1">
    <source>
        <dbReference type="SAM" id="Coils"/>
    </source>
</evidence>
<dbReference type="STRING" id="65393.PCC7424_1377"/>
<dbReference type="Proteomes" id="UP000002384">
    <property type="component" value="Chromosome"/>
</dbReference>
<name>B7K7Q3_GLOC7</name>
<dbReference type="InterPro" id="IPR011335">
    <property type="entry name" value="Restrct_endonuc-II-like"/>
</dbReference>
<dbReference type="KEGG" id="cyc:PCC7424_1377"/>
<reference evidence="4" key="1">
    <citation type="journal article" date="2011" name="MBio">
        <title>Novel metabolic attributes of the genus Cyanothece, comprising a group of unicellular nitrogen-fixing Cyanobacteria.</title>
        <authorList>
            <person name="Bandyopadhyay A."/>
            <person name="Elvitigala T."/>
            <person name="Welsh E."/>
            <person name="Stockel J."/>
            <person name="Liberton M."/>
            <person name="Min H."/>
            <person name="Sherman L.A."/>
            <person name="Pakrasi H.B."/>
        </authorList>
    </citation>
    <scope>NUCLEOTIDE SEQUENCE [LARGE SCALE GENOMIC DNA]</scope>
    <source>
        <strain evidence="4">PCC 7424</strain>
    </source>
</reference>
<feature type="domain" description="Putative restriction endonuclease" evidence="2">
    <location>
        <begin position="17"/>
        <end position="191"/>
    </location>
</feature>
<dbReference type="InterPro" id="IPR012296">
    <property type="entry name" value="Nuclease_put_TT1808"/>
</dbReference>
<keyword evidence="4" id="KW-1185">Reference proteome</keyword>
<dbReference type="OrthoDB" id="428427at2"/>
<dbReference type="Pfam" id="PF05685">
    <property type="entry name" value="Uma2"/>
    <property type="match status" value="1"/>
</dbReference>
<feature type="coiled-coil region" evidence="1">
    <location>
        <begin position="204"/>
        <end position="238"/>
    </location>
</feature>
<keyword evidence="1" id="KW-0175">Coiled coil</keyword>
<evidence type="ECO:0000313" key="3">
    <source>
        <dbReference type="EMBL" id="ACK69821.1"/>
    </source>
</evidence>
<organism evidence="3 4">
    <name type="scientific">Gloeothece citriformis (strain PCC 7424)</name>
    <name type="common">Cyanothece sp. (strain PCC 7424)</name>
    <dbReference type="NCBI Taxonomy" id="65393"/>
    <lineage>
        <taxon>Bacteria</taxon>
        <taxon>Bacillati</taxon>
        <taxon>Cyanobacteriota</taxon>
        <taxon>Cyanophyceae</taxon>
        <taxon>Oscillatoriophycideae</taxon>
        <taxon>Chroococcales</taxon>
        <taxon>Aphanothecaceae</taxon>
        <taxon>Gloeothece</taxon>
        <taxon>Gloeothece citriformis</taxon>
    </lineage>
</organism>